<evidence type="ECO:0000256" key="4">
    <source>
        <dbReference type="ARBA" id="ARBA00023163"/>
    </source>
</evidence>
<dbReference type="Gene3D" id="3.40.930.10">
    <property type="entry name" value="Mannitol-specific EII, Chain A"/>
    <property type="match status" value="1"/>
</dbReference>
<protein>
    <submittedName>
        <fullName evidence="8">Uncharacterized protein</fullName>
    </submittedName>
</protein>
<dbReference type="InterPro" id="IPR036388">
    <property type="entry name" value="WH-like_DNA-bd_sf"/>
</dbReference>
<organism evidence="8 9">
    <name type="scientific">Streptococcus bovimastitidis</name>
    <dbReference type="NCBI Taxonomy" id="1856638"/>
    <lineage>
        <taxon>Bacteria</taxon>
        <taxon>Bacillati</taxon>
        <taxon>Bacillota</taxon>
        <taxon>Bacilli</taxon>
        <taxon>Lactobacillales</taxon>
        <taxon>Streptococcaceae</taxon>
        <taxon>Streptococcus</taxon>
    </lineage>
</organism>
<sequence>MNQRSKEILHFILERNRSSLFELSELHEVSERTIRNDISSLNDYLQNLNFGHILIKNKKVELNLKVSKKEVVKELNQFNVYEYKFSSEERSLICLLILISSKGYVTLNQLSERLLASRSTIVNDVKSMRKLALQHKIKIISKANKGFTVEAKEEYIREFIFKIISQENFSILESIIFEEDKKKRIEFEKYQKLLYKSNFFQNLTENQLNEFLNYLIISSYRNLNGYQLKTNLDCPNELISFIENENIIENIKYLSLKDFSFIYEKVISNKASFSLSTDINKETLRIQVTTMEFIGKISQELQIDFKDDYMFYENFSAHLLRMMRKENVYNELVLDISNIVESNLKIKRAILNNLYIIENNIGRKASLIEIDYIVIHVYAAMERKKRIGANFRVAVLTEKKATEVFFLESKLLNNFSFNLDIYSINDSIRGEYDLILTTTKIPNKNYIQISPFVSDEDYILIANHLNKIYRDRELHNLNLGRDTISKLYEMIEEEIDLHSDNIINLKKSIKTRLFSSVNSEDNTCETLLHEFLTPNRISLDIEVSDWRESIYYAGELLVEQGDIDKKYLDVVVENIRKNGPYVVISKGFAFPHAQIGEYNFNTAMRLIRLKSPIYYSDNQKDVMNDITTQPVKYVCILSATEEQKHLKAIFNLFNLLKENTFKEKLDSCKTSQEVYELIKMKEHLM</sequence>
<dbReference type="GO" id="GO:0003677">
    <property type="term" value="F:DNA binding"/>
    <property type="evidence" value="ECO:0007669"/>
    <property type="project" value="UniProtKB-KW"/>
</dbReference>
<dbReference type="Proteomes" id="UP000182015">
    <property type="component" value="Unassembled WGS sequence"/>
</dbReference>
<dbReference type="SUPFAM" id="SSF46785">
    <property type="entry name" value="Winged helix' DNA-binding domain"/>
    <property type="match status" value="1"/>
</dbReference>
<keyword evidence="2" id="KW-0805">Transcription regulation</keyword>
<gene>
    <name evidence="8" type="ORF">A9Q68_09080</name>
</gene>
<dbReference type="EMBL" id="LZDD01000003">
    <property type="protein sequence ID" value="OJF71339.1"/>
    <property type="molecule type" value="Genomic_DNA"/>
</dbReference>
<evidence type="ECO:0000313" key="8">
    <source>
        <dbReference type="EMBL" id="OJF71339.1"/>
    </source>
</evidence>
<dbReference type="Gene3D" id="1.10.10.10">
    <property type="entry name" value="Winged helix-like DNA-binding domain superfamily/Winged helix DNA-binding domain"/>
    <property type="match status" value="2"/>
</dbReference>
<keyword evidence="9" id="KW-1185">Reference proteome</keyword>
<evidence type="ECO:0000259" key="7">
    <source>
        <dbReference type="PROSITE" id="PS51372"/>
    </source>
</evidence>
<name>A0A1L8MKS2_9STRE</name>
<evidence type="ECO:0000313" key="9">
    <source>
        <dbReference type="Proteomes" id="UP000182015"/>
    </source>
</evidence>
<dbReference type="InterPro" id="IPR002178">
    <property type="entry name" value="PTS_EIIA_type-2_dom"/>
</dbReference>
<dbReference type="AlphaFoldDB" id="A0A1L8MKS2"/>
<feature type="domain" description="PTS EIIA type-2" evidence="6">
    <location>
        <begin position="530"/>
        <end position="681"/>
    </location>
</feature>
<dbReference type="RefSeq" id="WP_071794403.1">
    <property type="nucleotide sequence ID" value="NZ_LZDD01000003.1"/>
</dbReference>
<dbReference type="InterPro" id="IPR018356">
    <property type="entry name" value="Tscrpt_reg_HTH_DeoR_CS"/>
</dbReference>
<dbReference type="CDD" id="cd00211">
    <property type="entry name" value="PTS_IIA_fru"/>
    <property type="match status" value="1"/>
</dbReference>
<dbReference type="InterPro" id="IPR036634">
    <property type="entry name" value="PRD_sf"/>
</dbReference>
<comment type="caution">
    <text evidence="8">The sequence shown here is derived from an EMBL/GenBank/DDBJ whole genome shotgun (WGS) entry which is preliminary data.</text>
</comment>
<evidence type="ECO:0000259" key="6">
    <source>
        <dbReference type="PROSITE" id="PS51094"/>
    </source>
</evidence>
<dbReference type="Pfam" id="PF08279">
    <property type="entry name" value="HTH_11"/>
    <property type="match status" value="1"/>
</dbReference>
<feature type="domain" description="PRD" evidence="7">
    <location>
        <begin position="281"/>
        <end position="387"/>
    </location>
</feature>
<dbReference type="GO" id="GO:0003700">
    <property type="term" value="F:DNA-binding transcription factor activity"/>
    <property type="evidence" value="ECO:0007669"/>
    <property type="project" value="InterPro"/>
</dbReference>
<keyword evidence="4" id="KW-0804">Transcription</keyword>
<proteinExistence type="predicted"/>
<dbReference type="InterPro" id="IPR001034">
    <property type="entry name" value="DeoR_HTH"/>
</dbReference>
<dbReference type="OrthoDB" id="3175596at2"/>
<dbReference type="PROSITE" id="PS51094">
    <property type="entry name" value="PTS_EIIA_TYPE_2"/>
    <property type="match status" value="1"/>
</dbReference>
<evidence type="ECO:0000256" key="1">
    <source>
        <dbReference type="ARBA" id="ARBA00022737"/>
    </source>
</evidence>
<accession>A0A1L8MKS2</accession>
<dbReference type="PANTHER" id="PTHR30185">
    <property type="entry name" value="CRYPTIC BETA-GLUCOSIDE BGL OPERON ANTITERMINATOR"/>
    <property type="match status" value="1"/>
</dbReference>
<dbReference type="InterPro" id="IPR016152">
    <property type="entry name" value="PTrfase/Anion_transptr"/>
</dbReference>
<dbReference type="STRING" id="1856638.A9Q68_09080"/>
<dbReference type="PROSITE" id="PS51000">
    <property type="entry name" value="HTH_DEOR_2"/>
    <property type="match status" value="1"/>
</dbReference>
<reference evidence="9" key="1">
    <citation type="submission" date="2016-06" db="EMBL/GenBank/DDBJ databases">
        <authorList>
            <person name="de Vries S.P.W."/>
            <person name="Hadjirin N.F."/>
            <person name="Lay E.M."/>
            <person name="Zadoks R.N."/>
            <person name="Peacock S.J."/>
            <person name="Parkhill J."/>
            <person name="Grant A.J."/>
            <person name="Mcdougall S."/>
            <person name="Holmes M.A."/>
        </authorList>
    </citation>
    <scope>NUCLEOTIDE SEQUENCE [LARGE SCALE GENOMIC DNA]</scope>
    <source>
        <strain evidence="9">NZ1587</strain>
    </source>
</reference>
<keyword evidence="1" id="KW-0677">Repeat</keyword>
<dbReference type="SUPFAM" id="SSF55804">
    <property type="entry name" value="Phoshotransferase/anion transport protein"/>
    <property type="match status" value="1"/>
</dbReference>
<dbReference type="Pfam" id="PF08220">
    <property type="entry name" value="HTH_DeoR"/>
    <property type="match status" value="1"/>
</dbReference>
<dbReference type="PROSITE" id="PS00894">
    <property type="entry name" value="HTH_DEOR_1"/>
    <property type="match status" value="1"/>
</dbReference>
<dbReference type="SUPFAM" id="SSF63520">
    <property type="entry name" value="PTS-regulatory domain, PRD"/>
    <property type="match status" value="1"/>
</dbReference>
<dbReference type="InterPro" id="IPR011608">
    <property type="entry name" value="PRD"/>
</dbReference>
<keyword evidence="3" id="KW-0238">DNA-binding</keyword>
<dbReference type="InterPro" id="IPR013196">
    <property type="entry name" value="HTH_11"/>
</dbReference>
<dbReference type="PROSITE" id="PS51372">
    <property type="entry name" value="PRD_2"/>
    <property type="match status" value="1"/>
</dbReference>
<evidence type="ECO:0000259" key="5">
    <source>
        <dbReference type="PROSITE" id="PS51000"/>
    </source>
</evidence>
<evidence type="ECO:0000256" key="2">
    <source>
        <dbReference type="ARBA" id="ARBA00023015"/>
    </source>
</evidence>
<dbReference type="PANTHER" id="PTHR30185:SF18">
    <property type="entry name" value="TRANSCRIPTIONAL REGULATOR MTLR"/>
    <property type="match status" value="1"/>
</dbReference>
<feature type="domain" description="HTH deoR-type" evidence="5">
    <location>
        <begin position="1"/>
        <end position="62"/>
    </location>
</feature>
<dbReference type="Pfam" id="PF00359">
    <property type="entry name" value="PTS_EIIA_2"/>
    <property type="match status" value="1"/>
</dbReference>
<evidence type="ECO:0000256" key="3">
    <source>
        <dbReference type="ARBA" id="ARBA00023125"/>
    </source>
</evidence>
<dbReference type="InterPro" id="IPR050661">
    <property type="entry name" value="BglG_antiterminators"/>
</dbReference>
<dbReference type="InterPro" id="IPR036390">
    <property type="entry name" value="WH_DNA-bd_sf"/>
</dbReference>